<accession>A0A914ANU5</accession>
<dbReference type="GO" id="GO:0051225">
    <property type="term" value="P:spindle assembly"/>
    <property type="evidence" value="ECO:0007669"/>
    <property type="project" value="InterPro"/>
</dbReference>
<dbReference type="Pfam" id="PF14817">
    <property type="entry name" value="HAUS5"/>
    <property type="match status" value="1"/>
</dbReference>
<sequence>MMSDKRSEVAALLHKWATMEMNFVPQGRHVNAPMPTPQELRGICRGGLLDIWEFVNARVHSAQTARKVKGNLALQARHRSGSGYKVKYKGDTRYSQEKAELLERQRGLRSQLEGTKADVKRLGKDLGRLESEILSAEHEYQTSCSEISDLQHKQTLLGAHSAECKANTARYEEYTKRIAGKLNRYKELKSGHGQSLLFSKQGSSQANGTSSPGLESACTKVVRESSSEVASFLNQLLKGDFGSDSKALTEKQNRIWASIERVLADHPADQVVRSLAVIGEESALSLRQTTNNIDLKKDAEQLRFQHGSSGLLEDAATAPDLMLSVHQLIEEKQLAHMRTFMVTEQSRNSAWRLDKRLAQLVSQVHRRLAALLADNPGASEMARTLFTTELELVSATAALEQLRDSCRELQESASKASKEKDSLYSKYQKIQDFKKLTEKKQDLIRVLVRQNSEAKKKLEVLQRENLKYMQSTLCSHEAGTVAMATQMRNGVAEEVERFAQLPLHLLRLTSLDSGQSVPVNQLSINRFSSQSESSGGGAIVEVLQLLRYPLYKAPENLLPYAVQLKCEIAAVQTLLDSQHLLHASMAETHTDDLTAIQHVSALTSEVSAHDEELLRQVLPVLQTRLNESTDALASCISVKDALSAWWEQPAQLLTPWVKLDDLALQQWLDKWTVAVTRLRQLGI</sequence>
<name>A0A914ANU5_PATMI</name>
<dbReference type="InterPro" id="IPR029131">
    <property type="entry name" value="HAUS5"/>
</dbReference>
<dbReference type="PANTHER" id="PTHR28588">
    <property type="entry name" value="HAUS AUGMIN-LIKE COMPLEX SUBUNIT 5"/>
    <property type="match status" value="1"/>
</dbReference>
<dbReference type="GO" id="GO:0070652">
    <property type="term" value="C:HAUS complex"/>
    <property type="evidence" value="ECO:0007669"/>
    <property type="project" value="InterPro"/>
</dbReference>
<dbReference type="OMA" id="YENNKVM"/>
<proteinExistence type="predicted"/>
<dbReference type="OrthoDB" id="2019614at2759"/>
<dbReference type="GO" id="GO:0005813">
    <property type="term" value="C:centrosome"/>
    <property type="evidence" value="ECO:0007669"/>
    <property type="project" value="TreeGrafter"/>
</dbReference>
<protein>
    <recommendedName>
        <fullName evidence="4">HAUS augmin-like complex subunit 5</fullName>
    </recommendedName>
</protein>
<evidence type="ECO:0000313" key="3">
    <source>
        <dbReference type="Proteomes" id="UP000887568"/>
    </source>
</evidence>
<feature type="coiled-coil region" evidence="1">
    <location>
        <begin position="112"/>
        <end position="139"/>
    </location>
</feature>
<organism evidence="2 3">
    <name type="scientific">Patiria miniata</name>
    <name type="common">Bat star</name>
    <name type="synonym">Asterina miniata</name>
    <dbReference type="NCBI Taxonomy" id="46514"/>
    <lineage>
        <taxon>Eukaryota</taxon>
        <taxon>Metazoa</taxon>
        <taxon>Echinodermata</taxon>
        <taxon>Eleutherozoa</taxon>
        <taxon>Asterozoa</taxon>
        <taxon>Asteroidea</taxon>
        <taxon>Valvatacea</taxon>
        <taxon>Valvatida</taxon>
        <taxon>Asterinidae</taxon>
        <taxon>Patiria</taxon>
    </lineage>
</organism>
<dbReference type="GeneID" id="119735594"/>
<keyword evidence="1" id="KW-0175">Coiled coil</keyword>
<dbReference type="EnsemblMetazoa" id="XM_038209355.1">
    <property type="protein sequence ID" value="XP_038065283.1"/>
    <property type="gene ID" value="LOC119735594"/>
</dbReference>
<evidence type="ECO:0000313" key="2">
    <source>
        <dbReference type="EnsemblMetazoa" id="XP_038065283.1"/>
    </source>
</evidence>
<dbReference type="RefSeq" id="XP_038065283.1">
    <property type="nucleotide sequence ID" value="XM_038209355.1"/>
</dbReference>
<feature type="coiled-coil region" evidence="1">
    <location>
        <begin position="392"/>
        <end position="471"/>
    </location>
</feature>
<reference evidence="2" key="1">
    <citation type="submission" date="2022-11" db="UniProtKB">
        <authorList>
            <consortium name="EnsemblMetazoa"/>
        </authorList>
    </citation>
    <scope>IDENTIFICATION</scope>
</reference>
<dbReference type="AlphaFoldDB" id="A0A914ANU5"/>
<dbReference type="GO" id="GO:0007098">
    <property type="term" value="P:centrosome cycle"/>
    <property type="evidence" value="ECO:0007669"/>
    <property type="project" value="TreeGrafter"/>
</dbReference>
<dbReference type="Proteomes" id="UP000887568">
    <property type="component" value="Unplaced"/>
</dbReference>
<evidence type="ECO:0000256" key="1">
    <source>
        <dbReference type="SAM" id="Coils"/>
    </source>
</evidence>
<keyword evidence="3" id="KW-1185">Reference proteome</keyword>
<dbReference type="PANTHER" id="PTHR28588:SF1">
    <property type="entry name" value="HAUS AUGMIN-LIKE COMPLEX SUBUNIT 5"/>
    <property type="match status" value="1"/>
</dbReference>
<evidence type="ECO:0008006" key="4">
    <source>
        <dbReference type="Google" id="ProtNLM"/>
    </source>
</evidence>